<dbReference type="InterPro" id="IPR006367">
    <property type="entry name" value="Sirohaem_synthase_N"/>
</dbReference>
<dbReference type="Gene3D" id="3.40.50.720">
    <property type="entry name" value="NAD(P)-binding Rossmann-like Domain"/>
    <property type="match status" value="1"/>
</dbReference>
<dbReference type="GO" id="GO:0019354">
    <property type="term" value="P:siroheme biosynthetic process"/>
    <property type="evidence" value="ECO:0007669"/>
    <property type="project" value="UniProtKB-UniPathway"/>
</dbReference>
<dbReference type="AlphaFoldDB" id="M1Q1W9"/>
<dbReference type="InterPro" id="IPR036291">
    <property type="entry name" value="NAD(P)-bd_dom_sf"/>
</dbReference>
<reference evidence="7" key="1">
    <citation type="journal article" date="2013" name="Syst. Appl. Microbiol.">
        <title>New insights into the archaeal diversity of a hypersaline microbial mat obtained by a metagenomic approach.</title>
        <authorList>
            <person name="Lopez-Lopez A."/>
            <person name="Richter M."/>
            <person name="Pena A."/>
            <person name="Tamames J."/>
            <person name="Rossello-Mora R."/>
        </authorList>
    </citation>
    <scope>NUCLEOTIDE SEQUENCE</scope>
</reference>
<evidence type="ECO:0000256" key="1">
    <source>
        <dbReference type="ARBA" id="ARBA00005010"/>
    </source>
</evidence>
<evidence type="ECO:0000313" key="7">
    <source>
        <dbReference type="EMBL" id="AGF93252.1"/>
    </source>
</evidence>
<keyword evidence="5" id="KW-0627">Porphyrin biosynthesis</keyword>
<dbReference type="InterPro" id="IPR028161">
    <property type="entry name" value="Met8-like"/>
</dbReference>
<organism evidence="7">
    <name type="scientific">uncultured organism</name>
    <dbReference type="NCBI Taxonomy" id="155900"/>
    <lineage>
        <taxon>unclassified sequences</taxon>
        <taxon>environmental samples</taxon>
    </lineage>
</organism>
<dbReference type="Gene3D" id="1.10.8.610">
    <property type="entry name" value="SirC, precorrin-2 dehydrogenase, C-terminal helical domain-like"/>
    <property type="match status" value="1"/>
</dbReference>
<dbReference type="NCBIfam" id="TIGR01470">
    <property type="entry name" value="cysG_Nterm"/>
    <property type="match status" value="1"/>
</dbReference>
<evidence type="ECO:0000256" key="6">
    <source>
        <dbReference type="ARBA" id="ARBA00047561"/>
    </source>
</evidence>
<dbReference type="PANTHER" id="PTHR35330:SF1">
    <property type="entry name" value="SIROHEME BIOSYNTHESIS PROTEIN MET8"/>
    <property type="match status" value="1"/>
</dbReference>
<comment type="pathway">
    <text evidence="1">Porphyrin-containing compound metabolism; siroheme biosynthesis; sirohydrochlorin from precorrin-2: step 1/1.</text>
</comment>
<evidence type="ECO:0000256" key="5">
    <source>
        <dbReference type="ARBA" id="ARBA00023244"/>
    </source>
</evidence>
<accession>M1Q1W9</accession>
<gene>
    <name evidence="7" type="ORF">FLSS-30_0021</name>
</gene>
<protein>
    <recommendedName>
        <fullName evidence="2">precorrin-2 dehydrogenase</fullName>
        <ecNumber evidence="2">1.3.1.76</ecNumber>
    </recommendedName>
</protein>
<dbReference type="EC" id="1.3.1.76" evidence="2"/>
<sequence>MNSDKNFTPLMIDLSGKKIIIFGAGSVGERKALFFSAYADTTIISTSFTSSIKELENNRKIKLITSNINSLNDSQIKDLIYDAFMVIPATNNRQLNQRITEVANKTDKNILVNQVDDIGDVIVPSVIKRGDLTIGISTLGSSPAISKFTRENIEQTITPEYSEMAEIQNDIRTYLKEVISDQRKRKQILWNIIEDDSVWSALSDSYEKAYNIALNIVDEQLRSEKID</sequence>
<dbReference type="EMBL" id="JX684086">
    <property type="protein sequence ID" value="AGF93252.1"/>
    <property type="molecule type" value="Genomic_DNA"/>
</dbReference>
<comment type="catalytic activity">
    <reaction evidence="6">
        <text>precorrin-2 + NAD(+) = sirohydrochlorin + NADH + 2 H(+)</text>
        <dbReference type="Rhea" id="RHEA:15613"/>
        <dbReference type="ChEBI" id="CHEBI:15378"/>
        <dbReference type="ChEBI" id="CHEBI:57540"/>
        <dbReference type="ChEBI" id="CHEBI:57945"/>
        <dbReference type="ChEBI" id="CHEBI:58351"/>
        <dbReference type="ChEBI" id="CHEBI:58827"/>
        <dbReference type="EC" id="1.3.1.76"/>
    </reaction>
</comment>
<evidence type="ECO:0000256" key="4">
    <source>
        <dbReference type="ARBA" id="ARBA00023027"/>
    </source>
</evidence>
<evidence type="ECO:0000256" key="3">
    <source>
        <dbReference type="ARBA" id="ARBA00023002"/>
    </source>
</evidence>
<dbReference type="UniPathway" id="UPA00262">
    <property type="reaction ID" value="UER00222"/>
</dbReference>
<dbReference type="PANTHER" id="PTHR35330">
    <property type="entry name" value="SIROHEME BIOSYNTHESIS PROTEIN MET8"/>
    <property type="match status" value="1"/>
</dbReference>
<evidence type="ECO:0000256" key="2">
    <source>
        <dbReference type="ARBA" id="ARBA00012400"/>
    </source>
</evidence>
<keyword evidence="4" id="KW-0520">NAD</keyword>
<dbReference type="GO" id="GO:0043115">
    <property type="term" value="F:precorrin-2 dehydrogenase activity"/>
    <property type="evidence" value="ECO:0007669"/>
    <property type="project" value="UniProtKB-EC"/>
</dbReference>
<name>M1Q1W9_9ZZZZ</name>
<dbReference type="GO" id="GO:0004325">
    <property type="term" value="F:ferrochelatase activity"/>
    <property type="evidence" value="ECO:0007669"/>
    <property type="project" value="InterPro"/>
</dbReference>
<dbReference type="InterPro" id="IPR042518">
    <property type="entry name" value="SirC_C"/>
</dbReference>
<proteinExistence type="predicted"/>
<dbReference type="Pfam" id="PF13241">
    <property type="entry name" value="NAD_binding_7"/>
    <property type="match status" value="1"/>
</dbReference>
<dbReference type="SUPFAM" id="SSF75615">
    <property type="entry name" value="Siroheme synthase middle domains-like"/>
    <property type="match status" value="1"/>
</dbReference>
<dbReference type="SUPFAM" id="SSF51735">
    <property type="entry name" value="NAD(P)-binding Rossmann-fold domains"/>
    <property type="match status" value="1"/>
</dbReference>
<keyword evidence="3" id="KW-0560">Oxidoreductase</keyword>